<organism evidence="10 11">
    <name type="scientific">Falsiroseomonas tokyonensis</name>
    <dbReference type="NCBI Taxonomy" id="430521"/>
    <lineage>
        <taxon>Bacteria</taxon>
        <taxon>Pseudomonadati</taxon>
        <taxon>Pseudomonadota</taxon>
        <taxon>Alphaproteobacteria</taxon>
        <taxon>Acetobacterales</taxon>
        <taxon>Roseomonadaceae</taxon>
        <taxon>Falsiroseomonas</taxon>
    </lineage>
</organism>
<evidence type="ECO:0000256" key="1">
    <source>
        <dbReference type="ARBA" id="ARBA00006594"/>
    </source>
</evidence>
<dbReference type="InterPro" id="IPR002052">
    <property type="entry name" value="DNA_methylase_N6_adenine_CS"/>
</dbReference>
<evidence type="ECO:0000256" key="6">
    <source>
        <dbReference type="ARBA" id="ARBA00022747"/>
    </source>
</evidence>
<evidence type="ECO:0000256" key="2">
    <source>
        <dbReference type="ARBA" id="ARBA00011900"/>
    </source>
</evidence>
<sequence length="668" mass="73935">MEGHSEKVGFVWSVADLLRGDYKPADYGKVILPLVVLRRLDCLLGATKQAVLDRAKVIPATADDAMREAMLNLAAGHGFHNASPYTFALLKADPAGIADNLRAYVNGFSAQVRDIFLKRFEFPTQIAKLDEANLLFKVVSKFTEIDLHPDRVSNLAMGYIFEELIRRFAEQSNEQAGDHFTPREVIRLMVNLLLTEDAKALTQQGAIRTIFDPASGTGGMLSVAEEYLRELNPTAKLVAFGQELNPESFAICKSDLLIKGQDPAGIAFGNSFTEDGHKGQTFDYCISNPPFGVDWKKVEDTVRAEHENLGTAGRFGAGLPPVGDGSLLFLQHMVSKFHKDGRPSRLAVVLSGSSLFSGGAGSGPSDIRKWIIENDWLEAIVGLPDQLFYNTPISTYVWIITNQKAPARRGRVQLIDATGMAEKMRRSLGNKRNMIPETAIVEITQLFGDMAECDVSKVFDNEDFGYWRITVERPLRLGFSITSERIGALAEVVMMKALGTSRKKGAAAQQEVADGEALKAALFKALESAVAETVWRTREAFTAHLKKLLTKHAVKLPTPLFNAVVAGLSERDETAQPCMKSGAPEPDVDLRDTETVPLKEDIRAYFEREVLPHASDAWIDDDKTRTGYEIPFNRTFYQYVPPRPLEEIDADLRRLAGEIQNMLREIAA</sequence>
<comment type="catalytic activity">
    <reaction evidence="7">
        <text>a 2'-deoxyadenosine in DNA + S-adenosyl-L-methionine = an N(6)-methyl-2'-deoxyadenosine in DNA + S-adenosyl-L-homocysteine + H(+)</text>
        <dbReference type="Rhea" id="RHEA:15197"/>
        <dbReference type="Rhea" id="RHEA-COMP:12418"/>
        <dbReference type="Rhea" id="RHEA-COMP:12419"/>
        <dbReference type="ChEBI" id="CHEBI:15378"/>
        <dbReference type="ChEBI" id="CHEBI:57856"/>
        <dbReference type="ChEBI" id="CHEBI:59789"/>
        <dbReference type="ChEBI" id="CHEBI:90615"/>
        <dbReference type="ChEBI" id="CHEBI:90616"/>
        <dbReference type="EC" id="2.1.1.72"/>
    </reaction>
</comment>
<evidence type="ECO:0000313" key="10">
    <source>
        <dbReference type="EMBL" id="MFC3001551.1"/>
    </source>
</evidence>
<dbReference type="PANTHER" id="PTHR42933:SF3">
    <property type="entry name" value="TYPE I RESTRICTION ENZYME MJAVIII METHYLASE SUBUNIT"/>
    <property type="match status" value="1"/>
</dbReference>
<accession>A0ABV7BX69</accession>
<dbReference type="RefSeq" id="WP_216837603.1">
    <property type="nucleotide sequence ID" value="NZ_JAFNJS010000004.1"/>
</dbReference>
<keyword evidence="6" id="KW-0680">Restriction system</keyword>
<keyword evidence="5" id="KW-0949">S-adenosyl-L-methionine</keyword>
<evidence type="ECO:0000256" key="3">
    <source>
        <dbReference type="ARBA" id="ARBA00022603"/>
    </source>
</evidence>
<dbReference type="GO" id="GO:0032259">
    <property type="term" value="P:methylation"/>
    <property type="evidence" value="ECO:0007669"/>
    <property type="project" value="UniProtKB-KW"/>
</dbReference>
<reference evidence="11" key="1">
    <citation type="journal article" date="2019" name="Int. J. Syst. Evol. Microbiol.">
        <title>The Global Catalogue of Microorganisms (GCM) 10K type strain sequencing project: providing services to taxonomists for standard genome sequencing and annotation.</title>
        <authorList>
            <consortium name="The Broad Institute Genomics Platform"/>
            <consortium name="The Broad Institute Genome Sequencing Center for Infectious Disease"/>
            <person name="Wu L."/>
            <person name="Ma J."/>
        </authorList>
    </citation>
    <scope>NUCLEOTIDE SEQUENCE [LARGE SCALE GENOMIC DNA]</scope>
    <source>
        <strain evidence="11">CGMCC 1.16855</strain>
    </source>
</reference>
<keyword evidence="3 10" id="KW-0489">Methyltransferase</keyword>
<comment type="caution">
    <text evidence="10">The sequence shown here is derived from an EMBL/GenBank/DDBJ whole genome shotgun (WGS) entry which is preliminary data.</text>
</comment>
<dbReference type="EC" id="2.1.1.72" evidence="2"/>
<dbReference type="InterPro" id="IPR022749">
    <property type="entry name" value="D12N6_MeTrfase_N"/>
</dbReference>
<feature type="domain" description="N6 adenine-specific DNA methyltransferase N-terminal" evidence="9">
    <location>
        <begin position="10"/>
        <end position="142"/>
    </location>
</feature>
<keyword evidence="4" id="KW-0808">Transferase</keyword>
<evidence type="ECO:0000256" key="7">
    <source>
        <dbReference type="ARBA" id="ARBA00047942"/>
    </source>
</evidence>
<dbReference type="EMBL" id="JBHRSB010000004">
    <property type="protein sequence ID" value="MFC3001551.1"/>
    <property type="molecule type" value="Genomic_DNA"/>
</dbReference>
<dbReference type="Pfam" id="PF12161">
    <property type="entry name" value="HsdM_N"/>
    <property type="match status" value="1"/>
</dbReference>
<dbReference type="GO" id="GO:0008168">
    <property type="term" value="F:methyltransferase activity"/>
    <property type="evidence" value="ECO:0007669"/>
    <property type="project" value="UniProtKB-KW"/>
</dbReference>
<dbReference type="Proteomes" id="UP001595420">
    <property type="component" value="Unassembled WGS sequence"/>
</dbReference>
<proteinExistence type="inferred from homology"/>
<evidence type="ECO:0000259" key="8">
    <source>
        <dbReference type="Pfam" id="PF02384"/>
    </source>
</evidence>
<evidence type="ECO:0000256" key="4">
    <source>
        <dbReference type="ARBA" id="ARBA00022679"/>
    </source>
</evidence>
<name>A0ABV7BX69_9PROT</name>
<dbReference type="Pfam" id="PF02384">
    <property type="entry name" value="N6_Mtase"/>
    <property type="match status" value="1"/>
</dbReference>
<dbReference type="PANTHER" id="PTHR42933">
    <property type="entry name" value="SLR6095 PROTEIN"/>
    <property type="match status" value="1"/>
</dbReference>
<gene>
    <name evidence="10" type="ORF">ACFOD3_16715</name>
</gene>
<evidence type="ECO:0000256" key="5">
    <source>
        <dbReference type="ARBA" id="ARBA00022691"/>
    </source>
</evidence>
<evidence type="ECO:0000313" key="11">
    <source>
        <dbReference type="Proteomes" id="UP001595420"/>
    </source>
</evidence>
<dbReference type="InterPro" id="IPR003356">
    <property type="entry name" value="DNA_methylase_A-5"/>
</dbReference>
<keyword evidence="11" id="KW-1185">Reference proteome</keyword>
<dbReference type="PROSITE" id="PS00092">
    <property type="entry name" value="N6_MTASE"/>
    <property type="match status" value="1"/>
</dbReference>
<feature type="domain" description="DNA methylase adenine-specific" evidence="8">
    <location>
        <begin position="156"/>
        <end position="453"/>
    </location>
</feature>
<comment type="similarity">
    <text evidence="1">Belongs to the N(4)/N(6)-methyltransferase family.</text>
</comment>
<evidence type="ECO:0000259" key="9">
    <source>
        <dbReference type="Pfam" id="PF12161"/>
    </source>
</evidence>
<protein>
    <recommendedName>
        <fullName evidence="2">site-specific DNA-methyltransferase (adenine-specific)</fullName>
        <ecNumber evidence="2">2.1.1.72</ecNumber>
    </recommendedName>
</protein>
<dbReference type="InterPro" id="IPR051537">
    <property type="entry name" value="DNA_Adenine_Mtase"/>
</dbReference>